<dbReference type="PANTHER" id="PTHR38041">
    <property type="entry name" value="CHORISMATE MUTASE"/>
    <property type="match status" value="1"/>
</dbReference>
<dbReference type="AlphaFoldDB" id="A0A0K8QR26"/>
<comment type="function">
    <text evidence="2">Required for O(2)-independent ubiquinone (coenzyme Q) biosynthesis. Likely functions as an accessory factor.</text>
</comment>
<dbReference type="InterPro" id="IPR051331">
    <property type="entry name" value="Chorismate_mutase-related"/>
</dbReference>
<dbReference type="GO" id="GO:0004106">
    <property type="term" value="F:chorismate mutase activity"/>
    <property type="evidence" value="ECO:0007669"/>
    <property type="project" value="InterPro"/>
</dbReference>
<dbReference type="HOGENOM" id="CLU_982864_0_0_6"/>
<dbReference type="InterPro" id="IPR016830">
    <property type="entry name" value="UbiT"/>
</dbReference>
<dbReference type="SUPFAM" id="SSF55718">
    <property type="entry name" value="SCP-like"/>
    <property type="match status" value="1"/>
</dbReference>
<comment type="pathway">
    <text evidence="2">Cofactor biosynthesis; ubiquinone biosynthesis.</text>
</comment>
<dbReference type="EMBL" id="DF970270">
    <property type="protein sequence ID" value="GAP67379.1"/>
    <property type="molecule type" value="Genomic_DNA"/>
</dbReference>
<dbReference type="Gene3D" id="1.20.59.10">
    <property type="entry name" value="Chorismate mutase"/>
    <property type="match status" value="1"/>
</dbReference>
<keyword evidence="1" id="KW-0413">Isomerase</keyword>
<organism evidence="5">
    <name type="scientific">Mizugakiibacter sediminis</name>
    <dbReference type="NCBI Taxonomy" id="1475481"/>
    <lineage>
        <taxon>Bacteria</taxon>
        <taxon>Pseudomonadati</taxon>
        <taxon>Pseudomonadota</taxon>
        <taxon>Gammaproteobacteria</taxon>
        <taxon>Lysobacterales</taxon>
        <taxon>Rhodanobacteraceae</taxon>
        <taxon>Mizugakiibacter</taxon>
    </lineage>
</organism>
<dbReference type="GO" id="GO:0046417">
    <property type="term" value="P:chorismate metabolic process"/>
    <property type="evidence" value="ECO:0007669"/>
    <property type="project" value="InterPro"/>
</dbReference>
<name>A0A0K8QR26_9GAMM</name>
<dbReference type="Proteomes" id="UP000253740">
    <property type="component" value="Unassembled WGS sequence"/>
</dbReference>
<dbReference type="PANTHER" id="PTHR38041:SF1">
    <property type="entry name" value="CHORISMATE MUTASE"/>
    <property type="match status" value="1"/>
</dbReference>
<dbReference type="GO" id="GO:0006744">
    <property type="term" value="P:ubiquinone biosynthetic process"/>
    <property type="evidence" value="ECO:0007669"/>
    <property type="project" value="UniProtKB-UniRule"/>
</dbReference>
<dbReference type="UniPathway" id="UPA00232"/>
<comment type="similarity">
    <text evidence="2">Belongs to the UbiT family.</text>
</comment>
<dbReference type="PROSITE" id="PS51168">
    <property type="entry name" value="CHORISMATE_MUT_2"/>
    <property type="match status" value="1"/>
</dbReference>
<feature type="domain" description="Chorismate mutase" evidence="3">
    <location>
        <begin position="6"/>
        <end position="97"/>
    </location>
</feature>
<reference evidence="5" key="2">
    <citation type="submission" date="2015-08" db="EMBL/GenBank/DDBJ databases">
        <title>Complete DNA Sequence of Pseudomonas syringae pv. actinidiae, the Causal Agent of Kiwifruit Canker Disease.</title>
        <authorList>
            <person name="Rikkerink E.H.A."/>
            <person name="Fineran P.C."/>
        </authorList>
    </citation>
    <scope>NUCLEOTIDE SEQUENCE</scope>
    <source>
        <strain evidence="5">SkMP5</strain>
    </source>
</reference>
<dbReference type="SMART" id="SM00830">
    <property type="entry name" value="CM_2"/>
    <property type="match status" value="1"/>
</dbReference>
<evidence type="ECO:0000256" key="1">
    <source>
        <dbReference type="ARBA" id="ARBA00023235"/>
    </source>
</evidence>
<evidence type="ECO:0000313" key="6">
    <source>
        <dbReference type="Proteomes" id="UP000253740"/>
    </source>
</evidence>
<keyword evidence="2" id="KW-0831">Ubiquinone biosynthesis</keyword>
<gene>
    <name evidence="2" type="primary">ubiT</name>
    <name evidence="4" type="ORF">MBSD_0318</name>
    <name evidence="5" type="ORF">MBSD_n2701</name>
</gene>
<proteinExistence type="inferred from homology"/>
<evidence type="ECO:0000313" key="5">
    <source>
        <dbReference type="EMBL" id="GAP67379.1"/>
    </source>
</evidence>
<accession>A0A0K8QR26</accession>
<dbReference type="SUPFAM" id="SSF48600">
    <property type="entry name" value="Chorismate mutase II"/>
    <property type="match status" value="1"/>
</dbReference>
<dbReference type="Pfam" id="PF01817">
    <property type="entry name" value="CM_2"/>
    <property type="match status" value="1"/>
</dbReference>
<evidence type="ECO:0000313" key="4">
    <source>
        <dbReference type="EMBL" id="GAN43806.1"/>
    </source>
</evidence>
<dbReference type="HAMAP" id="MF_02231">
    <property type="entry name" value="UbiT"/>
    <property type="match status" value="1"/>
</dbReference>
<dbReference type="OrthoDB" id="5292463at2"/>
<dbReference type="InterPro" id="IPR036263">
    <property type="entry name" value="Chorismate_II_sf"/>
</dbReference>
<dbReference type="InterPro" id="IPR003033">
    <property type="entry name" value="SCP2_sterol-bd_dom"/>
</dbReference>
<sequence>MPTEREAIPLTLRLRRGVLDAIDDALVDLLALRQRIVRGIGACKRAFGLAIRDEAREGAVLERARSRAQRRGLAAEDGERLLRAAVDSAVELQRRPDLDQGGAPRLPAMVRLPDAGDPAMRLLRLLPPPERLAVPLRAVPYAWHARLLEAAVNHVLAAPQRAGKLAFMRGRRLAIEVTDLNLRWVLEGDDTRLHACAPGTEAEAAVRGKAIEFLLLASRMEDPDTLFFQRRLAVTGDTELGLTARNLLDQLPWESLPLALRILLNRSARFAAAARDAYRGKAA</sequence>
<dbReference type="EMBL" id="DF952378">
    <property type="protein sequence ID" value="GAN43806.1"/>
    <property type="molecule type" value="Genomic_DNA"/>
</dbReference>
<evidence type="ECO:0000259" key="3">
    <source>
        <dbReference type="PROSITE" id="PS51168"/>
    </source>
</evidence>
<dbReference type="InterPro" id="IPR002701">
    <property type="entry name" value="CM_II_prokaryot"/>
</dbReference>
<reference evidence="4" key="1">
    <citation type="submission" date="2015-03" db="EMBL/GenBank/DDBJ databases">
        <title>Draft genome sequence of Mizugakiibacter sediminis skMP5.</title>
        <authorList>
            <person name="Watanabe T."/>
            <person name="Kojima H."/>
            <person name="Fukui M."/>
        </authorList>
    </citation>
    <scope>NUCLEOTIDE SEQUENCE</scope>
    <source>
        <strain evidence="4">SkMP5</strain>
    </source>
</reference>
<evidence type="ECO:0000256" key="2">
    <source>
        <dbReference type="HAMAP-Rule" id="MF_02231"/>
    </source>
</evidence>
<protein>
    <recommendedName>
        <fullName evidence="2">Ubiquinone biosynthesis accessory factor UbiT</fullName>
    </recommendedName>
</protein>
<dbReference type="GO" id="GO:0009697">
    <property type="term" value="P:salicylic acid biosynthetic process"/>
    <property type="evidence" value="ECO:0007669"/>
    <property type="project" value="TreeGrafter"/>
</dbReference>
<dbReference type="STRING" id="1475481.GCA_000953855_02748"/>
<dbReference type="Pfam" id="PF02036">
    <property type="entry name" value="SCP2"/>
    <property type="match status" value="1"/>
</dbReference>
<dbReference type="InterPro" id="IPR036979">
    <property type="entry name" value="CM_dom_sf"/>
</dbReference>
<dbReference type="InterPro" id="IPR036527">
    <property type="entry name" value="SCP2_sterol-bd_dom_sf"/>
</dbReference>
<keyword evidence="6" id="KW-1185">Reference proteome</keyword>